<organism evidence="1 2">
    <name type="scientific">Boletus edulis BED1</name>
    <dbReference type="NCBI Taxonomy" id="1328754"/>
    <lineage>
        <taxon>Eukaryota</taxon>
        <taxon>Fungi</taxon>
        <taxon>Dikarya</taxon>
        <taxon>Basidiomycota</taxon>
        <taxon>Agaricomycotina</taxon>
        <taxon>Agaricomycetes</taxon>
        <taxon>Agaricomycetidae</taxon>
        <taxon>Boletales</taxon>
        <taxon>Boletineae</taxon>
        <taxon>Boletaceae</taxon>
        <taxon>Boletoideae</taxon>
        <taxon>Boletus</taxon>
    </lineage>
</organism>
<gene>
    <name evidence="1" type="ORF">L210DRAFT_3633513</name>
</gene>
<evidence type="ECO:0000313" key="1">
    <source>
        <dbReference type="EMBL" id="KAF8431914.1"/>
    </source>
</evidence>
<keyword evidence="2" id="KW-1185">Reference proteome</keyword>
<reference evidence="1" key="2">
    <citation type="journal article" date="2020" name="Nat. Commun.">
        <title>Large-scale genome sequencing of mycorrhizal fungi provides insights into the early evolution of symbiotic traits.</title>
        <authorList>
            <person name="Miyauchi S."/>
            <person name="Kiss E."/>
            <person name="Kuo A."/>
            <person name="Drula E."/>
            <person name="Kohler A."/>
            <person name="Sanchez-Garcia M."/>
            <person name="Morin E."/>
            <person name="Andreopoulos B."/>
            <person name="Barry K.W."/>
            <person name="Bonito G."/>
            <person name="Buee M."/>
            <person name="Carver A."/>
            <person name="Chen C."/>
            <person name="Cichocki N."/>
            <person name="Clum A."/>
            <person name="Culley D."/>
            <person name="Crous P.W."/>
            <person name="Fauchery L."/>
            <person name="Girlanda M."/>
            <person name="Hayes R.D."/>
            <person name="Keri Z."/>
            <person name="LaButti K."/>
            <person name="Lipzen A."/>
            <person name="Lombard V."/>
            <person name="Magnuson J."/>
            <person name="Maillard F."/>
            <person name="Murat C."/>
            <person name="Nolan M."/>
            <person name="Ohm R.A."/>
            <person name="Pangilinan J."/>
            <person name="Pereira M.F."/>
            <person name="Perotto S."/>
            <person name="Peter M."/>
            <person name="Pfister S."/>
            <person name="Riley R."/>
            <person name="Sitrit Y."/>
            <person name="Stielow J.B."/>
            <person name="Szollosi G."/>
            <person name="Zifcakova L."/>
            <person name="Stursova M."/>
            <person name="Spatafora J.W."/>
            <person name="Tedersoo L."/>
            <person name="Vaario L.M."/>
            <person name="Yamada A."/>
            <person name="Yan M."/>
            <person name="Wang P."/>
            <person name="Xu J."/>
            <person name="Bruns T."/>
            <person name="Baldrian P."/>
            <person name="Vilgalys R."/>
            <person name="Dunand C."/>
            <person name="Henrissat B."/>
            <person name="Grigoriev I.V."/>
            <person name="Hibbett D."/>
            <person name="Nagy L.G."/>
            <person name="Martin F.M."/>
        </authorList>
    </citation>
    <scope>NUCLEOTIDE SEQUENCE</scope>
    <source>
        <strain evidence="1">BED1</strain>
    </source>
</reference>
<reference evidence="1" key="1">
    <citation type="submission" date="2019-10" db="EMBL/GenBank/DDBJ databases">
        <authorList>
            <consortium name="DOE Joint Genome Institute"/>
            <person name="Kuo A."/>
            <person name="Miyauchi S."/>
            <person name="Kiss E."/>
            <person name="Drula E."/>
            <person name="Kohler A."/>
            <person name="Sanchez-Garcia M."/>
            <person name="Andreopoulos B."/>
            <person name="Barry K.W."/>
            <person name="Bonito G."/>
            <person name="Buee M."/>
            <person name="Carver A."/>
            <person name="Chen C."/>
            <person name="Cichocki N."/>
            <person name="Clum A."/>
            <person name="Culley D."/>
            <person name="Crous P.W."/>
            <person name="Fauchery L."/>
            <person name="Girlanda M."/>
            <person name="Hayes R."/>
            <person name="Keri Z."/>
            <person name="LaButti K."/>
            <person name="Lipzen A."/>
            <person name="Lombard V."/>
            <person name="Magnuson J."/>
            <person name="Maillard F."/>
            <person name="Morin E."/>
            <person name="Murat C."/>
            <person name="Nolan M."/>
            <person name="Ohm R."/>
            <person name="Pangilinan J."/>
            <person name="Pereira M."/>
            <person name="Perotto S."/>
            <person name="Peter M."/>
            <person name="Riley R."/>
            <person name="Sitrit Y."/>
            <person name="Stielow B."/>
            <person name="Szollosi G."/>
            <person name="Zifcakova L."/>
            <person name="Stursova M."/>
            <person name="Spatafora J.W."/>
            <person name="Tedersoo L."/>
            <person name="Vaario L.-M."/>
            <person name="Yamada A."/>
            <person name="Yan M."/>
            <person name="Wang P."/>
            <person name="Xu J."/>
            <person name="Bruns T."/>
            <person name="Baldrian P."/>
            <person name="Vilgalys R."/>
            <person name="Henrissat B."/>
            <person name="Grigoriev I.V."/>
            <person name="Hibbett D."/>
            <person name="Nagy L.G."/>
            <person name="Martin F.M."/>
        </authorList>
    </citation>
    <scope>NUCLEOTIDE SEQUENCE</scope>
    <source>
        <strain evidence="1">BED1</strain>
    </source>
</reference>
<protein>
    <submittedName>
        <fullName evidence="1">Uncharacterized protein</fullName>
    </submittedName>
</protein>
<name>A0AAD4BII4_BOLED</name>
<dbReference type="AlphaFoldDB" id="A0AAD4BII4"/>
<dbReference type="EMBL" id="WHUW01000045">
    <property type="protein sequence ID" value="KAF8431914.1"/>
    <property type="molecule type" value="Genomic_DNA"/>
</dbReference>
<dbReference type="Proteomes" id="UP001194468">
    <property type="component" value="Unassembled WGS sequence"/>
</dbReference>
<sequence>MTISCPPDRPNTAIVFDILGGVELEYRRQWMYLVFDGDTAESVRWKMRSNGNRDTEGAGPGNLKLWSHLTSESGDEVCAPTVGYLADKIRTRVKVGATPTKFQRIVGGSKRVDSA</sequence>
<accession>A0AAD4BII4</accession>
<comment type="caution">
    <text evidence="1">The sequence shown here is derived from an EMBL/GenBank/DDBJ whole genome shotgun (WGS) entry which is preliminary data.</text>
</comment>
<evidence type="ECO:0000313" key="2">
    <source>
        <dbReference type="Proteomes" id="UP001194468"/>
    </source>
</evidence>
<proteinExistence type="predicted"/>